<dbReference type="EMBL" id="MU129143">
    <property type="protein sequence ID" value="KAF9505623.1"/>
    <property type="molecule type" value="Genomic_DNA"/>
</dbReference>
<evidence type="ECO:0000313" key="2">
    <source>
        <dbReference type="Proteomes" id="UP000886523"/>
    </source>
</evidence>
<keyword evidence="2" id="KW-1185">Reference proteome</keyword>
<protein>
    <submittedName>
        <fullName evidence="1">Uncharacterized protein</fullName>
    </submittedName>
</protein>
<dbReference type="InterPro" id="IPR012337">
    <property type="entry name" value="RNaseH-like_sf"/>
</dbReference>
<gene>
    <name evidence="1" type="ORF">BS47DRAFT_1275570</name>
</gene>
<name>A0A9P6AH10_9AGAM</name>
<evidence type="ECO:0000313" key="1">
    <source>
        <dbReference type="EMBL" id="KAF9505623.1"/>
    </source>
</evidence>
<reference evidence="1" key="1">
    <citation type="journal article" date="2020" name="Nat. Commun.">
        <title>Large-scale genome sequencing of mycorrhizal fungi provides insights into the early evolution of symbiotic traits.</title>
        <authorList>
            <person name="Miyauchi S."/>
            <person name="Kiss E."/>
            <person name="Kuo A."/>
            <person name="Drula E."/>
            <person name="Kohler A."/>
            <person name="Sanchez-Garcia M."/>
            <person name="Morin E."/>
            <person name="Andreopoulos B."/>
            <person name="Barry K.W."/>
            <person name="Bonito G."/>
            <person name="Buee M."/>
            <person name="Carver A."/>
            <person name="Chen C."/>
            <person name="Cichocki N."/>
            <person name="Clum A."/>
            <person name="Culley D."/>
            <person name="Crous P.W."/>
            <person name="Fauchery L."/>
            <person name="Girlanda M."/>
            <person name="Hayes R.D."/>
            <person name="Keri Z."/>
            <person name="LaButti K."/>
            <person name="Lipzen A."/>
            <person name="Lombard V."/>
            <person name="Magnuson J."/>
            <person name="Maillard F."/>
            <person name="Murat C."/>
            <person name="Nolan M."/>
            <person name="Ohm R.A."/>
            <person name="Pangilinan J."/>
            <person name="Pereira M.F."/>
            <person name="Perotto S."/>
            <person name="Peter M."/>
            <person name="Pfister S."/>
            <person name="Riley R."/>
            <person name="Sitrit Y."/>
            <person name="Stielow J.B."/>
            <person name="Szollosi G."/>
            <person name="Zifcakova L."/>
            <person name="Stursova M."/>
            <person name="Spatafora J.W."/>
            <person name="Tedersoo L."/>
            <person name="Vaario L.M."/>
            <person name="Yamada A."/>
            <person name="Yan M."/>
            <person name="Wang P."/>
            <person name="Xu J."/>
            <person name="Bruns T."/>
            <person name="Baldrian P."/>
            <person name="Vilgalys R."/>
            <person name="Dunand C."/>
            <person name="Henrissat B."/>
            <person name="Grigoriev I.V."/>
            <person name="Hibbett D."/>
            <person name="Nagy L.G."/>
            <person name="Martin F.M."/>
        </authorList>
    </citation>
    <scope>NUCLEOTIDE SEQUENCE</scope>
    <source>
        <strain evidence="1">UP504</strain>
    </source>
</reference>
<proteinExistence type="predicted"/>
<sequence length="153" mass="17916">MLESTLKFHSVIEAMTQNHENRLCEFKLLDEDWDIITQLKTFSRFYLAPIFKQATLLFSVKDTPNLANVIPVMDSIDSALSLSNTEKKYNDSICLGVSLARQTLNRYYSKTDTSDTYQVAMLLHPRYKSVYWKEHDWETKWIAVGIKIAHRIY</sequence>
<dbReference type="SUPFAM" id="SSF53098">
    <property type="entry name" value="Ribonuclease H-like"/>
    <property type="match status" value="1"/>
</dbReference>
<dbReference type="OrthoDB" id="3359487at2759"/>
<accession>A0A9P6AH10</accession>
<comment type="caution">
    <text evidence="1">The sequence shown here is derived from an EMBL/GenBank/DDBJ whole genome shotgun (WGS) entry which is preliminary data.</text>
</comment>
<feature type="non-terminal residue" evidence="1">
    <location>
        <position position="153"/>
    </location>
</feature>
<dbReference type="AlphaFoldDB" id="A0A9P6AH10"/>
<dbReference type="Proteomes" id="UP000886523">
    <property type="component" value="Unassembled WGS sequence"/>
</dbReference>
<organism evidence="1 2">
    <name type="scientific">Hydnum rufescens UP504</name>
    <dbReference type="NCBI Taxonomy" id="1448309"/>
    <lineage>
        <taxon>Eukaryota</taxon>
        <taxon>Fungi</taxon>
        <taxon>Dikarya</taxon>
        <taxon>Basidiomycota</taxon>
        <taxon>Agaricomycotina</taxon>
        <taxon>Agaricomycetes</taxon>
        <taxon>Cantharellales</taxon>
        <taxon>Hydnaceae</taxon>
        <taxon>Hydnum</taxon>
    </lineage>
</organism>